<reference evidence="2 3" key="1">
    <citation type="journal article" date="2008" name="PLoS ONE">
        <title>Environmental adaptation: genomic analysis of the piezotolerant and psychrotolerant deep-sea iron reducing bacterium Shewanella piezotolerans WP3.</title>
        <authorList>
            <person name="Wang F."/>
            <person name="Wang J."/>
            <person name="Jian H."/>
            <person name="Zhang B."/>
            <person name="Li S."/>
            <person name="Wang F."/>
            <person name="Zeng X."/>
            <person name="Gao L."/>
            <person name="Bartlett D.H."/>
            <person name="Yu J."/>
            <person name="Hu S."/>
            <person name="Xiao X."/>
        </authorList>
    </citation>
    <scope>NUCLEOTIDE SEQUENCE [LARGE SCALE GENOMIC DNA]</scope>
    <source>
        <strain evidence="3">WP3 / JCM 13877</strain>
    </source>
</reference>
<dbReference type="OrthoDB" id="9775804at2"/>
<proteinExistence type="predicted"/>
<dbReference type="InterPro" id="IPR016181">
    <property type="entry name" value="Acyl_CoA_acyltransferase"/>
</dbReference>
<dbReference type="STRING" id="225849.swp_1772"/>
<evidence type="ECO:0000259" key="1">
    <source>
        <dbReference type="PROSITE" id="PS51186"/>
    </source>
</evidence>
<protein>
    <submittedName>
        <fullName evidence="2">GCN5-like N-acetyltransferase</fullName>
    </submittedName>
</protein>
<dbReference type="AlphaFoldDB" id="B8CN37"/>
<organism evidence="2 3">
    <name type="scientific">Shewanella piezotolerans (strain WP3 / JCM 13877)</name>
    <dbReference type="NCBI Taxonomy" id="225849"/>
    <lineage>
        <taxon>Bacteria</taxon>
        <taxon>Pseudomonadati</taxon>
        <taxon>Pseudomonadota</taxon>
        <taxon>Gammaproteobacteria</taxon>
        <taxon>Alteromonadales</taxon>
        <taxon>Shewanellaceae</taxon>
        <taxon>Shewanella</taxon>
    </lineage>
</organism>
<dbReference type="Proteomes" id="UP000000753">
    <property type="component" value="Chromosome"/>
</dbReference>
<dbReference type="PANTHER" id="PTHR43233">
    <property type="entry name" value="FAMILY N-ACETYLTRANSFERASE, PUTATIVE (AFU_ORTHOLOGUE AFUA_6G03350)-RELATED"/>
    <property type="match status" value="1"/>
</dbReference>
<name>B8CN37_SHEPW</name>
<dbReference type="PROSITE" id="PS51186">
    <property type="entry name" value="GNAT"/>
    <property type="match status" value="1"/>
</dbReference>
<dbReference type="GO" id="GO:0016747">
    <property type="term" value="F:acyltransferase activity, transferring groups other than amino-acyl groups"/>
    <property type="evidence" value="ECO:0007669"/>
    <property type="project" value="InterPro"/>
</dbReference>
<dbReference type="EMBL" id="CP000472">
    <property type="protein sequence ID" value="ACJ28539.1"/>
    <property type="molecule type" value="Genomic_DNA"/>
</dbReference>
<dbReference type="InterPro" id="IPR000182">
    <property type="entry name" value="GNAT_dom"/>
</dbReference>
<dbReference type="Gene3D" id="3.40.630.30">
    <property type="match status" value="1"/>
</dbReference>
<dbReference type="HOGENOM" id="CLU_086503_7_0_6"/>
<keyword evidence="3" id="KW-1185">Reference proteome</keyword>
<dbReference type="KEGG" id="swp:swp_1772"/>
<dbReference type="RefSeq" id="WP_020911917.1">
    <property type="nucleotide sequence ID" value="NC_011566.1"/>
</dbReference>
<dbReference type="CDD" id="cd04301">
    <property type="entry name" value="NAT_SF"/>
    <property type="match status" value="1"/>
</dbReference>
<dbReference type="PANTHER" id="PTHR43233:SF1">
    <property type="entry name" value="FAMILY N-ACETYLTRANSFERASE, PUTATIVE (AFU_ORTHOLOGUE AFUA_6G03350)-RELATED"/>
    <property type="match status" value="1"/>
</dbReference>
<dbReference type="SUPFAM" id="SSF55729">
    <property type="entry name" value="Acyl-CoA N-acyltransferases (Nat)"/>
    <property type="match status" value="1"/>
</dbReference>
<sequence>MTEHRYTLIEQVPSAEDFVRLRIITGLTPRPLEAAKKALPNSVYGVHICVAEQTIAMGRVVGDGVLNFDIVDIAVEPDYQGQGFGRLIMQSIMDYLENTAFKGAYITLMADVPELYTQFGFKLSRPASEGMYITK</sequence>
<evidence type="ECO:0000313" key="2">
    <source>
        <dbReference type="EMBL" id="ACJ28539.1"/>
    </source>
</evidence>
<evidence type="ECO:0000313" key="3">
    <source>
        <dbReference type="Proteomes" id="UP000000753"/>
    </source>
</evidence>
<dbReference type="Pfam" id="PF13508">
    <property type="entry name" value="Acetyltransf_7"/>
    <property type="match status" value="1"/>
</dbReference>
<dbReference type="eggNOG" id="COG0454">
    <property type="taxonomic scope" value="Bacteria"/>
</dbReference>
<feature type="domain" description="N-acetyltransferase" evidence="1">
    <location>
        <begin position="7"/>
        <end position="135"/>
    </location>
</feature>
<dbReference type="InterPro" id="IPR053144">
    <property type="entry name" value="Acetyltransferase_Butenolide"/>
</dbReference>
<gene>
    <name evidence="2" type="ordered locus">swp_1772</name>
</gene>
<accession>B8CN37</accession>